<accession>D1ARX1</accession>
<dbReference type="HOGENOM" id="CLU_159248_3_3_0"/>
<dbReference type="EMBL" id="CP001739">
    <property type="protein sequence ID" value="ACZ10607.1"/>
    <property type="molecule type" value="Genomic_DNA"/>
</dbReference>
<evidence type="ECO:0000313" key="1">
    <source>
        <dbReference type="EMBL" id="ACZ10607.1"/>
    </source>
</evidence>
<dbReference type="eggNOG" id="COG3414">
    <property type="taxonomic scope" value="Bacteria"/>
</dbReference>
<name>D1ARX1_SEBTE</name>
<dbReference type="KEGG" id="str:Sterm_3773"/>
<dbReference type="AlphaFoldDB" id="D1ARX1"/>
<reference evidence="2" key="1">
    <citation type="submission" date="2009-09" db="EMBL/GenBank/DDBJ databases">
        <title>The complete chromosome of Sebaldella termitidis ATCC 33386.</title>
        <authorList>
            <consortium name="US DOE Joint Genome Institute (JGI-PGF)"/>
            <person name="Lucas S."/>
            <person name="Copeland A."/>
            <person name="Lapidus A."/>
            <person name="Glavina del Rio T."/>
            <person name="Dalin E."/>
            <person name="Tice H."/>
            <person name="Bruce D."/>
            <person name="Goodwin L."/>
            <person name="Pitluck S."/>
            <person name="Kyrpides N."/>
            <person name="Mavromatis K."/>
            <person name="Ivanova N."/>
            <person name="Mikhailova N."/>
            <person name="Sims D."/>
            <person name="Meincke L."/>
            <person name="Brettin T."/>
            <person name="Detter J.C."/>
            <person name="Han C."/>
            <person name="Larimer F."/>
            <person name="Land M."/>
            <person name="Hauser L."/>
            <person name="Markowitz V."/>
            <person name="Cheng J.F."/>
            <person name="Hugenholtz P."/>
            <person name="Woyke T."/>
            <person name="Wu D."/>
            <person name="Eisen J.A."/>
        </authorList>
    </citation>
    <scope>NUCLEOTIDE SEQUENCE [LARGE SCALE GENOMIC DNA]</scope>
    <source>
        <strain evidence="2">ATCC 33386 / NCTC 11300</strain>
    </source>
</reference>
<keyword evidence="2" id="KW-1185">Reference proteome</keyword>
<proteinExistence type="predicted"/>
<evidence type="ECO:0000313" key="2">
    <source>
        <dbReference type="Proteomes" id="UP000000845"/>
    </source>
</evidence>
<dbReference type="Gene3D" id="3.40.50.2300">
    <property type="match status" value="1"/>
</dbReference>
<sequence length="90" mass="10195">MKKVLVAAGVSVKKMNYTMQTISEYCRGRNIDVEVRGRNVYEINKETKIPDVIVILGKNHIETKVPVVSGNEIETKNGIKTVCEEVIRYL</sequence>
<dbReference type="Proteomes" id="UP000000845">
    <property type="component" value="Chromosome"/>
</dbReference>
<gene>
    <name evidence="1" type="ordered locus">Sterm_3773</name>
</gene>
<dbReference type="STRING" id="526218.Sterm_3773"/>
<protein>
    <submittedName>
        <fullName evidence="1">Uncharacterized protein</fullName>
    </submittedName>
</protein>
<reference evidence="1 2" key="2">
    <citation type="journal article" date="2010" name="Stand. Genomic Sci.">
        <title>Complete genome sequence of Sebaldella termitidis type strain (NCTC 11300).</title>
        <authorList>
            <person name="Harmon-Smith M."/>
            <person name="Celia L."/>
            <person name="Chertkov O."/>
            <person name="Lapidus A."/>
            <person name="Copeland A."/>
            <person name="Glavina Del Rio T."/>
            <person name="Nolan M."/>
            <person name="Lucas S."/>
            <person name="Tice H."/>
            <person name="Cheng J.F."/>
            <person name="Han C."/>
            <person name="Detter J.C."/>
            <person name="Bruce D."/>
            <person name="Goodwin L."/>
            <person name="Pitluck S."/>
            <person name="Pati A."/>
            <person name="Liolios K."/>
            <person name="Ivanova N."/>
            <person name="Mavromatis K."/>
            <person name="Mikhailova N."/>
            <person name="Chen A."/>
            <person name="Palaniappan K."/>
            <person name="Land M."/>
            <person name="Hauser L."/>
            <person name="Chang Y.J."/>
            <person name="Jeffries C.D."/>
            <person name="Brettin T."/>
            <person name="Goker M."/>
            <person name="Beck B."/>
            <person name="Bristow J."/>
            <person name="Eisen J.A."/>
            <person name="Markowitz V."/>
            <person name="Hugenholtz P."/>
            <person name="Kyrpides N.C."/>
            <person name="Klenk H.P."/>
            <person name="Chen F."/>
        </authorList>
    </citation>
    <scope>NUCLEOTIDE SEQUENCE [LARGE SCALE GENOMIC DNA]</scope>
    <source>
        <strain evidence="2">ATCC 33386 / NCTC 11300</strain>
    </source>
</reference>
<dbReference type="RefSeq" id="WP_012863187.1">
    <property type="nucleotide sequence ID" value="NC_013517.1"/>
</dbReference>
<organism evidence="1 2">
    <name type="scientific">Sebaldella termitidis (strain ATCC 33386 / NCTC 11300)</name>
    <dbReference type="NCBI Taxonomy" id="526218"/>
    <lineage>
        <taxon>Bacteria</taxon>
        <taxon>Fusobacteriati</taxon>
        <taxon>Fusobacteriota</taxon>
        <taxon>Fusobacteriia</taxon>
        <taxon>Fusobacteriales</taxon>
        <taxon>Leptotrichiaceae</taxon>
        <taxon>Sebaldella</taxon>
    </lineage>
</organism>